<dbReference type="OrthoDB" id="5652118at2"/>
<evidence type="ECO:0000313" key="2">
    <source>
        <dbReference type="EMBL" id="KTC92885.1"/>
    </source>
</evidence>
<feature type="chain" id="PRO_5006912888" description="DUF4189 domain-containing protein" evidence="1">
    <location>
        <begin position="21"/>
        <end position="144"/>
    </location>
</feature>
<dbReference type="PATRIC" id="fig|1212489.4.peg.266"/>
<dbReference type="Proteomes" id="UP000054736">
    <property type="component" value="Unassembled WGS sequence"/>
</dbReference>
<proteinExistence type="predicted"/>
<keyword evidence="1" id="KW-0732">Signal</keyword>
<dbReference type="STRING" id="1212489.Ldro_0256"/>
<dbReference type="RefSeq" id="WP_058494620.1">
    <property type="nucleotide sequence ID" value="NZ_CAAAIU010000003.1"/>
</dbReference>
<accession>A0A0W0TCA8</accession>
<dbReference type="AlphaFoldDB" id="A0A0W0TCA8"/>
<protein>
    <recommendedName>
        <fullName evidence="4">DUF4189 domain-containing protein</fullName>
    </recommendedName>
</protein>
<evidence type="ECO:0000256" key="1">
    <source>
        <dbReference type="SAM" id="SignalP"/>
    </source>
</evidence>
<keyword evidence="3" id="KW-1185">Reference proteome</keyword>
<comment type="caution">
    <text evidence="2">The sequence shown here is derived from an EMBL/GenBank/DDBJ whole genome shotgun (WGS) entry which is preliminary data.</text>
</comment>
<evidence type="ECO:0008006" key="4">
    <source>
        <dbReference type="Google" id="ProtNLM"/>
    </source>
</evidence>
<reference evidence="2 3" key="1">
    <citation type="submission" date="2015-11" db="EMBL/GenBank/DDBJ databases">
        <title>Genomic analysis of 38 Legionella species identifies large and diverse effector repertoires.</title>
        <authorList>
            <person name="Burstein D."/>
            <person name="Amaro F."/>
            <person name="Zusman T."/>
            <person name="Lifshitz Z."/>
            <person name="Cohen O."/>
            <person name="Gilbert J.A."/>
            <person name="Pupko T."/>
            <person name="Shuman H.A."/>
            <person name="Segal G."/>
        </authorList>
    </citation>
    <scope>NUCLEOTIDE SEQUENCE [LARGE SCALE GENOMIC DNA]</scope>
    <source>
        <strain evidence="2 3">ATCC 700990</strain>
    </source>
</reference>
<gene>
    <name evidence="2" type="ORF">Ldro_0256</name>
</gene>
<name>A0A0W0TCA8_9GAMM</name>
<sequence>MNKSFLFVSLVSSISSLAMAADLSDGNYWTCSAHDAENREWVIYSSYEISAIHKAYEECKKQSKIPASCKVSKAACEEFVNGVSTRPMWQCIALDQMAKEWPSNSHPDRDDAAIAAKDNCRQHSSFPDTCYINLMTCKNLNSQE</sequence>
<feature type="signal peptide" evidence="1">
    <location>
        <begin position="1"/>
        <end position="20"/>
    </location>
</feature>
<dbReference type="EMBL" id="LNXY01000003">
    <property type="protein sequence ID" value="KTC92885.1"/>
    <property type="molecule type" value="Genomic_DNA"/>
</dbReference>
<organism evidence="2 3">
    <name type="scientific">Legionella drozanskii LLAP-1</name>
    <dbReference type="NCBI Taxonomy" id="1212489"/>
    <lineage>
        <taxon>Bacteria</taxon>
        <taxon>Pseudomonadati</taxon>
        <taxon>Pseudomonadota</taxon>
        <taxon>Gammaproteobacteria</taxon>
        <taxon>Legionellales</taxon>
        <taxon>Legionellaceae</taxon>
        <taxon>Legionella</taxon>
    </lineage>
</organism>
<evidence type="ECO:0000313" key="3">
    <source>
        <dbReference type="Proteomes" id="UP000054736"/>
    </source>
</evidence>